<comment type="subcellular location">
    <subcellularLocation>
        <location evidence="2">Plastid</location>
        <location evidence="2">Chloroplast stroma</location>
    </subcellularLocation>
</comment>
<dbReference type="AlphaFoldDB" id="A0A6P5GN71"/>
<dbReference type="FunFam" id="3.30.830.10:FF:000040">
    <property type="entry name" value="Stromal processing peptidase, chloroplastic"/>
    <property type="match status" value="1"/>
</dbReference>
<evidence type="ECO:0000256" key="4">
    <source>
        <dbReference type="ARBA" id="ARBA00022528"/>
    </source>
</evidence>
<dbReference type="Pfam" id="PF00675">
    <property type="entry name" value="Peptidase_M16"/>
    <property type="match status" value="1"/>
</dbReference>
<feature type="domain" description="Peptidase M16 C-terminal" evidence="16">
    <location>
        <begin position="367"/>
        <end position="604"/>
    </location>
</feature>
<feature type="region of interest" description="Disordered" evidence="14">
    <location>
        <begin position="1"/>
        <end position="58"/>
    </location>
</feature>
<comment type="similarity">
    <text evidence="3">Belongs to the peptidase M16 family.</text>
</comment>
<evidence type="ECO:0000256" key="5">
    <source>
        <dbReference type="ARBA" id="ARBA00022640"/>
    </source>
</evidence>
<evidence type="ECO:0000313" key="17">
    <source>
        <dbReference type="Proteomes" id="UP000515123"/>
    </source>
</evidence>
<keyword evidence="17" id="KW-1185">Reference proteome</keyword>
<evidence type="ECO:0000256" key="13">
    <source>
        <dbReference type="ARBA" id="ARBA00074130"/>
    </source>
</evidence>
<comment type="function">
    <text evidence="12">Cleaves presequences (transit peptides) from chloroplastic protein precursors. Initially recognizes a precursor by binding to the C-terminus of its transit peptide and then removes the transit peptide in a single endoproteolytic step. In a next step, pursues the cleavage of transit peptide to a subfragment form.</text>
</comment>
<sequence length="1263" mass="140652">MACSSAAPHLCSPPPRILGSEQGRRHRSSRAPSVALPSSAAALRGAPSPLRSTARLPPSPVLPRCLHVGGSKKSRVIRARLDGSRRQNFRTIDESVAFGINRGQLRCFSCFQGHRRNRYSLRRCEPSVFSDKSSLPCQKLLSGRKTAIQCAALGPEEPHVASTTWSEGILEKQGLPFWDPEAENTELDGFLSSPLPTHPKLHRGQLKNGLRYIILPNKTPPNRFEAHMEVHVGSIDEEDDEQGIAHMIEHVAFLGSKKREKLLGTGARSNAYTDFHHTVFHIHSPTSTKDSDEDLLPFVLDALNEIAFCPKFLSSRVEKERRAILSELQMMNTIEYRVDCQLLQHLHSENKLSQRFPIGLEEQIQKWDPDKIRKFHERWYYPANATLYLVGDIDDISKTVQQIEAVFGRALAEKEAPPVQTQSAFGAMASFLVPKLPGGLAGSLTSEKSSFSFDQTKLAKKERQAVRPPVQHKWSLPGLGHNAKPPEIFQHELIQNFSINMFCKVPVNPVRTYGDLRNVLMKRIFLSALHFRINTRYKSSNPPFTSIELDHSDSGREGCTVTTLTVTAEPQNWHSAIKVAVHEVRRLKEFGVTKGELTRYMDALIKDSEQLAAMIDSVPSVDNLDFIMESDALDHTVMDQLQGYESLLAVAETVTLTEVNTVGAEVLEFISDFGKPTAPLPAAIVACVPKKVHIDGIGDADFAINPQEITDAIAAGLEEPIHPEPELEVPKQLISPSQLEELKLQRKPSFVSLSKDEHILKVFDKETGITQCRLSNGIPVNYKITKNEARVGVMRLIVGGGRATETSESKGAVVVGVRTLSEGGCVGNFSREQVELFCVNNLINCSLESTEEFICMEFRFTLRDNGMRAAFQLLHMVLEHSVWLEDAFDRAKQLYLSYYRSIPKSLERSTAHKLMLAMLNGDERFVEPTPESLQKLTPQIVKDAVMGQFASNNMEVSIVGDFTEDEIEACILDYLGTVRATSFNSEQFIAPITFGPFPSDMHFQQVHLKDTDERACAYIAGPAPNRWGFTVEGKDLFHAIKCSTPDDEQPNADKLVSLEKKDVNIRSHPLFFGITLGLLAEIINSRLFTTVRDSLGLTYDVSFELSLFDRLELGWYVISVTSTPSKVHRAVDACKSVLRGLHNNKIAQRELERAKRTLLMRHEAESKSNAYWLGLLAHLQAPSIARKGISCIKDLTLLYDIATVEDIYLAYEHLKVDDSSLFACVGVAGAQASEDNSDDEPDVGHQGITPIGRGLSTMTRPTT</sequence>
<keyword evidence="4" id="KW-0150">Chloroplast</keyword>
<gene>
    <name evidence="18" type="primary">LOC109724729</name>
</gene>
<dbReference type="PANTHER" id="PTHR43690">
    <property type="entry name" value="NARDILYSIN"/>
    <property type="match status" value="1"/>
</dbReference>
<reference evidence="17" key="1">
    <citation type="journal article" date="2015" name="Nat. Genet.">
        <title>The pineapple genome and the evolution of CAM photosynthesis.</title>
        <authorList>
            <person name="Ming R."/>
            <person name="VanBuren R."/>
            <person name="Wai C.M."/>
            <person name="Tang H."/>
            <person name="Schatz M.C."/>
            <person name="Bowers J.E."/>
            <person name="Lyons E."/>
            <person name="Wang M.L."/>
            <person name="Chen J."/>
            <person name="Biggers E."/>
            <person name="Zhang J."/>
            <person name="Huang L."/>
            <person name="Zhang L."/>
            <person name="Miao W."/>
            <person name="Zhang J."/>
            <person name="Ye Z."/>
            <person name="Miao C."/>
            <person name="Lin Z."/>
            <person name="Wang H."/>
            <person name="Zhou H."/>
            <person name="Yim W.C."/>
            <person name="Priest H.D."/>
            <person name="Zheng C."/>
            <person name="Woodhouse M."/>
            <person name="Edger P.P."/>
            <person name="Guyot R."/>
            <person name="Guo H.B."/>
            <person name="Guo H."/>
            <person name="Zheng G."/>
            <person name="Singh R."/>
            <person name="Sharma A."/>
            <person name="Min X."/>
            <person name="Zheng Y."/>
            <person name="Lee H."/>
            <person name="Gurtowski J."/>
            <person name="Sedlazeck F.J."/>
            <person name="Harkess A."/>
            <person name="McKain M.R."/>
            <person name="Liao Z."/>
            <person name="Fang J."/>
            <person name="Liu J."/>
            <person name="Zhang X."/>
            <person name="Zhang Q."/>
            <person name="Hu W."/>
            <person name="Qin Y."/>
            <person name="Wang K."/>
            <person name="Chen L.Y."/>
            <person name="Shirley N."/>
            <person name="Lin Y.R."/>
            <person name="Liu L.Y."/>
            <person name="Hernandez A.G."/>
            <person name="Wright C.L."/>
            <person name="Bulone V."/>
            <person name="Tuskan G.A."/>
            <person name="Heath K."/>
            <person name="Zee F."/>
            <person name="Moore P.H."/>
            <person name="Sunkar R."/>
            <person name="Leebens-Mack J.H."/>
            <person name="Mockler T."/>
            <person name="Bennetzen J.L."/>
            <person name="Freeling M."/>
            <person name="Sankoff D."/>
            <person name="Paterson A.H."/>
            <person name="Zhu X."/>
            <person name="Yang X."/>
            <person name="Smith J.A."/>
            <person name="Cushman J.C."/>
            <person name="Paull R.E."/>
            <person name="Yu Q."/>
        </authorList>
    </citation>
    <scope>NUCLEOTIDE SEQUENCE [LARGE SCALE GENOMIC DNA]</scope>
    <source>
        <strain evidence="17">cv. F153</strain>
    </source>
</reference>
<keyword evidence="8" id="KW-0378">Hydrolase</keyword>
<evidence type="ECO:0000256" key="9">
    <source>
        <dbReference type="ARBA" id="ARBA00022833"/>
    </source>
</evidence>
<feature type="region of interest" description="Disordered" evidence="14">
    <location>
        <begin position="1232"/>
        <end position="1263"/>
    </location>
</feature>
<keyword evidence="9" id="KW-0862">Zinc</keyword>
<keyword evidence="5" id="KW-0934">Plastid</keyword>
<dbReference type="FunFam" id="3.30.830.10:FF:000025">
    <property type="entry name" value="Stromal processing peptidase chloroplastic"/>
    <property type="match status" value="1"/>
</dbReference>
<dbReference type="InterPro" id="IPR011249">
    <property type="entry name" value="Metalloenz_LuxS/M16"/>
</dbReference>
<evidence type="ECO:0000256" key="7">
    <source>
        <dbReference type="ARBA" id="ARBA00022723"/>
    </source>
</evidence>
<evidence type="ECO:0000256" key="12">
    <source>
        <dbReference type="ARBA" id="ARBA00056021"/>
    </source>
</evidence>
<comment type="cofactor">
    <cofactor evidence="1">
        <name>Zn(2+)</name>
        <dbReference type="ChEBI" id="CHEBI:29105"/>
    </cofactor>
</comment>
<dbReference type="PANTHER" id="PTHR43690:SF33">
    <property type="entry name" value="STROMAL PROCESSING PEPTIDASE, CHLOROPLASTIC"/>
    <property type="match status" value="1"/>
</dbReference>
<dbReference type="FunFam" id="3.30.830.10:FF:000024">
    <property type="entry name" value="Stromal processing peptidase chloroplastic"/>
    <property type="match status" value="1"/>
</dbReference>
<evidence type="ECO:0000256" key="14">
    <source>
        <dbReference type="SAM" id="MobiDB-lite"/>
    </source>
</evidence>
<evidence type="ECO:0000256" key="6">
    <source>
        <dbReference type="ARBA" id="ARBA00022670"/>
    </source>
</evidence>
<dbReference type="GO" id="GO:0009570">
    <property type="term" value="C:chloroplast stroma"/>
    <property type="evidence" value="ECO:0007669"/>
    <property type="project" value="UniProtKB-SubCell"/>
</dbReference>
<dbReference type="FunFam" id="3.30.830.10:FF:000033">
    <property type="entry name" value="Stromal processing peptidase, chloroplastic"/>
    <property type="match status" value="1"/>
</dbReference>
<keyword evidence="11" id="KW-0482">Metalloprotease</keyword>
<evidence type="ECO:0000259" key="16">
    <source>
        <dbReference type="Pfam" id="PF05193"/>
    </source>
</evidence>
<reference evidence="18" key="2">
    <citation type="submission" date="2025-08" db="UniProtKB">
        <authorList>
            <consortium name="RefSeq"/>
        </authorList>
    </citation>
    <scope>IDENTIFICATION</scope>
    <source>
        <tissue evidence="18">Leaf</tissue>
    </source>
</reference>
<feature type="compositionally biased region" description="Low complexity" evidence="14">
    <location>
        <begin position="30"/>
        <end position="44"/>
    </location>
</feature>
<dbReference type="InterPro" id="IPR050626">
    <property type="entry name" value="Peptidase_M16"/>
</dbReference>
<dbReference type="GO" id="GO:0016485">
    <property type="term" value="P:protein processing"/>
    <property type="evidence" value="ECO:0007669"/>
    <property type="project" value="UniProtKB-ARBA"/>
</dbReference>
<evidence type="ECO:0000256" key="11">
    <source>
        <dbReference type="ARBA" id="ARBA00023049"/>
    </source>
</evidence>
<organism evidence="17 18">
    <name type="scientific">Ananas comosus</name>
    <name type="common">Pineapple</name>
    <name type="synonym">Ananas ananas</name>
    <dbReference type="NCBI Taxonomy" id="4615"/>
    <lineage>
        <taxon>Eukaryota</taxon>
        <taxon>Viridiplantae</taxon>
        <taxon>Streptophyta</taxon>
        <taxon>Embryophyta</taxon>
        <taxon>Tracheophyta</taxon>
        <taxon>Spermatophyta</taxon>
        <taxon>Magnoliopsida</taxon>
        <taxon>Liliopsida</taxon>
        <taxon>Poales</taxon>
        <taxon>Bromeliaceae</taxon>
        <taxon>Bromelioideae</taxon>
        <taxon>Ananas</taxon>
    </lineage>
</organism>
<name>A0A6P5GN71_ANACO</name>
<dbReference type="SUPFAM" id="SSF63411">
    <property type="entry name" value="LuxS/MPP-like metallohydrolase"/>
    <property type="match status" value="3"/>
</dbReference>
<evidence type="ECO:0000256" key="1">
    <source>
        <dbReference type="ARBA" id="ARBA00001947"/>
    </source>
</evidence>
<dbReference type="Pfam" id="PF05193">
    <property type="entry name" value="Peptidase_M16_C"/>
    <property type="match status" value="2"/>
</dbReference>
<evidence type="ECO:0000313" key="18">
    <source>
        <dbReference type="RefSeq" id="XP_020109242.1"/>
    </source>
</evidence>
<evidence type="ECO:0000256" key="3">
    <source>
        <dbReference type="ARBA" id="ARBA00007261"/>
    </source>
</evidence>
<evidence type="ECO:0000259" key="15">
    <source>
        <dbReference type="Pfam" id="PF00675"/>
    </source>
</evidence>
<dbReference type="InterPro" id="IPR011765">
    <property type="entry name" value="Pept_M16_N"/>
</dbReference>
<dbReference type="OrthoDB" id="952271at2759"/>
<dbReference type="RefSeq" id="XP_020109242.1">
    <property type="nucleotide sequence ID" value="XM_020253653.1"/>
</dbReference>
<keyword evidence="7" id="KW-0479">Metal-binding</keyword>
<feature type="domain" description="Peptidase M16 C-terminal" evidence="16">
    <location>
        <begin position="936"/>
        <end position="1158"/>
    </location>
</feature>
<feature type="domain" description="Peptidase M16 N-terminal" evidence="15">
    <location>
        <begin position="213"/>
        <end position="348"/>
    </location>
</feature>
<evidence type="ECO:0000256" key="8">
    <source>
        <dbReference type="ARBA" id="ARBA00022801"/>
    </source>
</evidence>
<dbReference type="Gene3D" id="3.30.830.10">
    <property type="entry name" value="Metalloenzyme, LuxS/M16 peptidase-like"/>
    <property type="match status" value="4"/>
</dbReference>
<proteinExistence type="inferred from homology"/>
<keyword evidence="10" id="KW-0809">Transit peptide</keyword>
<dbReference type="Gramene" id="Aco009466.1.mrna1">
    <property type="protein sequence ID" value="Aco009466.1.mrna1"/>
    <property type="gene ID" value="Aco009466.1.path1"/>
</dbReference>
<evidence type="ECO:0000256" key="2">
    <source>
        <dbReference type="ARBA" id="ARBA00004470"/>
    </source>
</evidence>
<dbReference type="GO" id="GO:0046872">
    <property type="term" value="F:metal ion binding"/>
    <property type="evidence" value="ECO:0007669"/>
    <property type="project" value="UniProtKB-KW"/>
</dbReference>
<evidence type="ECO:0000256" key="10">
    <source>
        <dbReference type="ARBA" id="ARBA00022946"/>
    </source>
</evidence>
<accession>A0A6P5GN71</accession>
<protein>
    <recommendedName>
        <fullName evidence="13">Stromal processing peptidase, chloroplastic</fullName>
    </recommendedName>
</protein>
<keyword evidence="6" id="KW-0645">Protease</keyword>
<dbReference type="Proteomes" id="UP000515123">
    <property type="component" value="Linkage group 19"/>
</dbReference>
<dbReference type="GO" id="GO:0004222">
    <property type="term" value="F:metalloendopeptidase activity"/>
    <property type="evidence" value="ECO:0007669"/>
    <property type="project" value="UniProtKB-ARBA"/>
</dbReference>
<dbReference type="InterPro" id="IPR007863">
    <property type="entry name" value="Peptidase_M16_C"/>
</dbReference>
<dbReference type="GeneID" id="109724729"/>